<gene>
    <name evidence="2" type="primary">pimB_2</name>
    <name evidence="2" type="ORF">Pla133_15590</name>
</gene>
<dbReference type="Gene3D" id="3.40.50.2000">
    <property type="entry name" value="Glycogen Phosphorylase B"/>
    <property type="match status" value="2"/>
</dbReference>
<dbReference type="InterPro" id="IPR028098">
    <property type="entry name" value="Glyco_trans_4-like_N"/>
</dbReference>
<evidence type="ECO:0000313" key="3">
    <source>
        <dbReference type="Proteomes" id="UP000316921"/>
    </source>
</evidence>
<dbReference type="PANTHER" id="PTHR45947">
    <property type="entry name" value="SULFOQUINOVOSYL TRANSFERASE SQD2"/>
    <property type="match status" value="1"/>
</dbReference>
<dbReference type="CDD" id="cd03801">
    <property type="entry name" value="GT4_PimA-like"/>
    <property type="match status" value="1"/>
</dbReference>
<dbReference type="KEGG" id="pbap:Pla133_15590"/>
<dbReference type="SUPFAM" id="SSF53756">
    <property type="entry name" value="UDP-Glycosyltransferase/glycogen phosphorylase"/>
    <property type="match status" value="1"/>
</dbReference>
<feature type="domain" description="Glycosyltransferase subfamily 4-like N-terminal" evidence="1">
    <location>
        <begin position="32"/>
        <end position="172"/>
    </location>
</feature>
<keyword evidence="3" id="KW-1185">Reference proteome</keyword>
<evidence type="ECO:0000313" key="2">
    <source>
        <dbReference type="EMBL" id="QDU66485.1"/>
    </source>
</evidence>
<keyword evidence="2" id="KW-0328">Glycosyltransferase</keyword>
<dbReference type="GO" id="GO:0016758">
    <property type="term" value="F:hexosyltransferase activity"/>
    <property type="evidence" value="ECO:0007669"/>
    <property type="project" value="TreeGrafter"/>
</dbReference>
<dbReference type="Proteomes" id="UP000316921">
    <property type="component" value="Chromosome"/>
</dbReference>
<proteinExistence type="predicted"/>
<dbReference type="Pfam" id="PF13439">
    <property type="entry name" value="Glyco_transf_4"/>
    <property type="match status" value="1"/>
</dbReference>
<evidence type="ECO:0000259" key="1">
    <source>
        <dbReference type="Pfam" id="PF13439"/>
    </source>
</evidence>
<protein>
    <submittedName>
        <fullName evidence="2">GDP-mannose-dependent alpha-(1-6)-phosphatidylinositol monomannoside mannosyltransferase</fullName>
    </submittedName>
</protein>
<accession>A0A518BHP5</accession>
<name>A0A518BHP5_9BACT</name>
<dbReference type="InterPro" id="IPR050194">
    <property type="entry name" value="Glycosyltransferase_grp1"/>
</dbReference>
<dbReference type="Pfam" id="PF13692">
    <property type="entry name" value="Glyco_trans_1_4"/>
    <property type="match status" value="1"/>
</dbReference>
<reference evidence="2 3" key="1">
    <citation type="submission" date="2019-02" db="EMBL/GenBank/DDBJ databases">
        <title>Deep-cultivation of Planctomycetes and their phenomic and genomic characterization uncovers novel biology.</title>
        <authorList>
            <person name="Wiegand S."/>
            <person name="Jogler M."/>
            <person name="Boedeker C."/>
            <person name="Pinto D."/>
            <person name="Vollmers J."/>
            <person name="Rivas-Marin E."/>
            <person name="Kohn T."/>
            <person name="Peeters S.H."/>
            <person name="Heuer A."/>
            <person name="Rast P."/>
            <person name="Oberbeckmann S."/>
            <person name="Bunk B."/>
            <person name="Jeske O."/>
            <person name="Meyerdierks A."/>
            <person name="Storesund J.E."/>
            <person name="Kallscheuer N."/>
            <person name="Luecker S."/>
            <person name="Lage O.M."/>
            <person name="Pohl T."/>
            <person name="Merkel B.J."/>
            <person name="Hornburger P."/>
            <person name="Mueller R.-W."/>
            <person name="Bruemmer F."/>
            <person name="Labrenz M."/>
            <person name="Spormann A.M."/>
            <person name="Op den Camp H."/>
            <person name="Overmann J."/>
            <person name="Amann R."/>
            <person name="Jetten M.S.M."/>
            <person name="Mascher T."/>
            <person name="Medema M.H."/>
            <person name="Devos D.P."/>
            <person name="Kaster A.-K."/>
            <person name="Ovreas L."/>
            <person name="Rohde M."/>
            <person name="Galperin M.Y."/>
            <person name="Jogler C."/>
        </authorList>
    </citation>
    <scope>NUCLEOTIDE SEQUENCE [LARGE SCALE GENOMIC DNA]</scope>
    <source>
        <strain evidence="2 3">Pla133</strain>
    </source>
</reference>
<dbReference type="EMBL" id="CP036287">
    <property type="protein sequence ID" value="QDU66485.1"/>
    <property type="molecule type" value="Genomic_DNA"/>
</dbReference>
<sequence length="374" mass="39479">MGPVMTRSSTSTAGPSPLAAARALHLLDHMGVGGIARSAIELVRHARMDGMGDEIVLAGRPLDVDVDFAAPATPVHFLPALDLGERAAAQRLVDLAASRGARSLHTHSTATLRLGARARRAGAGLALLATLNEAPPTELGFVARRALRRDLRSADRLIAPSPELAEAWSRLGAEVELRLAAVDLGRFRPGAQPSAWRSSRGIGPQTLLVGCLLRATDDKDTGLVLDAIAELRERGLDVAVQFVGDGPQRAALVERARGLHWMHVRRRVLDVPSWYAMVDVVAFACEAELVPFALIEAMASGRAAVAVDPGGLRGLVGEAAHLVAPGNPSAYAEALGALAEPEVRSRLGRAARQRAIEFHDLSSLRAALAPAYHG</sequence>
<keyword evidence="2" id="KW-0808">Transferase</keyword>
<organism evidence="2 3">
    <name type="scientific">Engelhardtia mirabilis</name>
    <dbReference type="NCBI Taxonomy" id="2528011"/>
    <lineage>
        <taxon>Bacteria</taxon>
        <taxon>Pseudomonadati</taxon>
        <taxon>Planctomycetota</taxon>
        <taxon>Planctomycetia</taxon>
        <taxon>Planctomycetia incertae sedis</taxon>
        <taxon>Engelhardtia</taxon>
    </lineage>
</organism>
<dbReference type="PANTHER" id="PTHR45947:SF3">
    <property type="entry name" value="SULFOQUINOVOSYL TRANSFERASE SQD2"/>
    <property type="match status" value="1"/>
</dbReference>
<dbReference type="AlphaFoldDB" id="A0A518BHP5"/>